<sequence length="64" mass="7589">MLQCADIYIDAVLSTLFLAVFSGFPHLLLLIYLWYVKFSRYQIFDMVSLQLTYYKQMAIFPIVL</sequence>
<dbReference type="AlphaFoldDB" id="A0A0A9CKN4"/>
<reference evidence="2" key="1">
    <citation type="submission" date="2014-09" db="EMBL/GenBank/DDBJ databases">
        <authorList>
            <person name="Magalhaes I.L.F."/>
            <person name="Oliveira U."/>
            <person name="Santos F.R."/>
            <person name="Vidigal T.H.D.A."/>
            <person name="Brescovit A.D."/>
            <person name="Santos A.J."/>
        </authorList>
    </citation>
    <scope>NUCLEOTIDE SEQUENCE</scope>
    <source>
        <tissue evidence="2">Shoot tissue taken approximately 20 cm above the soil surface</tissue>
    </source>
</reference>
<keyword evidence="1" id="KW-1133">Transmembrane helix</keyword>
<evidence type="ECO:0000256" key="1">
    <source>
        <dbReference type="SAM" id="Phobius"/>
    </source>
</evidence>
<organism evidence="2">
    <name type="scientific">Arundo donax</name>
    <name type="common">Giant reed</name>
    <name type="synonym">Donax arundinaceus</name>
    <dbReference type="NCBI Taxonomy" id="35708"/>
    <lineage>
        <taxon>Eukaryota</taxon>
        <taxon>Viridiplantae</taxon>
        <taxon>Streptophyta</taxon>
        <taxon>Embryophyta</taxon>
        <taxon>Tracheophyta</taxon>
        <taxon>Spermatophyta</taxon>
        <taxon>Magnoliopsida</taxon>
        <taxon>Liliopsida</taxon>
        <taxon>Poales</taxon>
        <taxon>Poaceae</taxon>
        <taxon>PACMAD clade</taxon>
        <taxon>Arundinoideae</taxon>
        <taxon>Arundineae</taxon>
        <taxon>Arundo</taxon>
    </lineage>
</organism>
<accession>A0A0A9CKN4</accession>
<protein>
    <submittedName>
        <fullName evidence="2">Uncharacterized protein</fullName>
    </submittedName>
</protein>
<feature type="transmembrane region" description="Helical" evidence="1">
    <location>
        <begin position="12"/>
        <end position="36"/>
    </location>
</feature>
<evidence type="ECO:0000313" key="2">
    <source>
        <dbReference type="EMBL" id="JAD76879.1"/>
    </source>
</evidence>
<proteinExistence type="predicted"/>
<dbReference type="EMBL" id="GBRH01221016">
    <property type="protein sequence ID" value="JAD76879.1"/>
    <property type="molecule type" value="Transcribed_RNA"/>
</dbReference>
<name>A0A0A9CKN4_ARUDO</name>
<keyword evidence="1" id="KW-0812">Transmembrane</keyword>
<reference evidence="2" key="2">
    <citation type="journal article" date="2015" name="Data Brief">
        <title>Shoot transcriptome of the giant reed, Arundo donax.</title>
        <authorList>
            <person name="Barrero R.A."/>
            <person name="Guerrero F.D."/>
            <person name="Moolhuijzen P."/>
            <person name="Goolsby J.A."/>
            <person name="Tidwell J."/>
            <person name="Bellgard S.E."/>
            <person name="Bellgard M.I."/>
        </authorList>
    </citation>
    <scope>NUCLEOTIDE SEQUENCE</scope>
    <source>
        <tissue evidence="2">Shoot tissue taken approximately 20 cm above the soil surface</tissue>
    </source>
</reference>
<keyword evidence="1" id="KW-0472">Membrane</keyword>